<evidence type="ECO:0000256" key="1">
    <source>
        <dbReference type="ARBA" id="ARBA00022679"/>
    </source>
</evidence>
<dbReference type="InterPro" id="IPR025714">
    <property type="entry name" value="Methyltranfer_dom"/>
</dbReference>
<dbReference type="CDD" id="cd02440">
    <property type="entry name" value="AdoMet_MTases"/>
    <property type="match status" value="1"/>
</dbReference>
<dbReference type="AlphaFoldDB" id="A0A815MKJ6"/>
<dbReference type="EC" id="2.1.1.137" evidence="4"/>
<dbReference type="Proteomes" id="UP000663852">
    <property type="component" value="Unassembled WGS sequence"/>
</dbReference>
<evidence type="ECO:0000256" key="8">
    <source>
        <dbReference type="ARBA" id="ARBA00048428"/>
    </source>
</evidence>
<dbReference type="InterPro" id="IPR029063">
    <property type="entry name" value="SAM-dependent_MTases_sf"/>
</dbReference>
<dbReference type="OrthoDB" id="8300214at2759"/>
<dbReference type="InterPro" id="IPR026669">
    <property type="entry name" value="Arsenite_MeTrfase-like"/>
</dbReference>
<reference evidence="10" key="1">
    <citation type="submission" date="2021-02" db="EMBL/GenBank/DDBJ databases">
        <authorList>
            <person name="Nowell W R."/>
        </authorList>
    </citation>
    <scope>NUCLEOTIDE SEQUENCE</scope>
</reference>
<dbReference type="PANTHER" id="PTHR43675:SF8">
    <property type="entry name" value="ARSENITE METHYLTRANSFERASE"/>
    <property type="match status" value="1"/>
</dbReference>
<protein>
    <recommendedName>
        <fullName evidence="5">Arsenite methyltransferase</fullName>
        <ecNumber evidence="4">2.1.1.137</ecNumber>
    </recommendedName>
</protein>
<comment type="caution">
    <text evidence="10">The sequence shown here is derived from an EMBL/GenBank/DDBJ whole genome shotgun (WGS) entry which is preliminary data.</text>
</comment>
<evidence type="ECO:0000259" key="9">
    <source>
        <dbReference type="Pfam" id="PF13847"/>
    </source>
</evidence>
<comment type="catalytic activity">
    <reaction evidence="6">
        <text>arsenic triglutathione + [thioredoxin]-dithiol + S-adenosyl-L-methionine + 2 H2O = methylarsonous acid + [thioredoxin]-disulfide + 3 glutathione + S-adenosyl-L-homocysteine + H(+)</text>
        <dbReference type="Rhea" id="RHEA:69460"/>
        <dbReference type="Rhea" id="RHEA-COMP:10698"/>
        <dbReference type="Rhea" id="RHEA-COMP:10700"/>
        <dbReference type="ChEBI" id="CHEBI:15377"/>
        <dbReference type="ChEBI" id="CHEBI:15378"/>
        <dbReference type="ChEBI" id="CHEBI:17826"/>
        <dbReference type="ChEBI" id="CHEBI:29950"/>
        <dbReference type="ChEBI" id="CHEBI:50058"/>
        <dbReference type="ChEBI" id="CHEBI:57856"/>
        <dbReference type="ChEBI" id="CHEBI:57925"/>
        <dbReference type="ChEBI" id="CHEBI:59789"/>
        <dbReference type="ChEBI" id="CHEBI:183640"/>
        <dbReference type="EC" id="2.1.1.137"/>
    </reaction>
</comment>
<evidence type="ECO:0000256" key="2">
    <source>
        <dbReference type="ARBA" id="ARBA00022691"/>
    </source>
</evidence>
<keyword evidence="1" id="KW-0808">Transferase</keyword>
<organism evidence="10 11">
    <name type="scientific">Adineta ricciae</name>
    <name type="common">Rotifer</name>
    <dbReference type="NCBI Taxonomy" id="249248"/>
    <lineage>
        <taxon>Eukaryota</taxon>
        <taxon>Metazoa</taxon>
        <taxon>Spiralia</taxon>
        <taxon>Gnathifera</taxon>
        <taxon>Rotifera</taxon>
        <taxon>Eurotatoria</taxon>
        <taxon>Bdelloidea</taxon>
        <taxon>Adinetida</taxon>
        <taxon>Adinetidae</taxon>
        <taxon>Adineta</taxon>
    </lineage>
</organism>
<comment type="catalytic activity">
    <reaction evidence="8">
        <text>arsenic triglutathione + 3 [thioredoxin]-dithiol + 3 S-adenosyl-L-methionine = trimethylarsine + 3 [thioredoxin]-disulfide + 3 glutathione + 3 S-adenosyl-L-homocysteine + 3 H(+)</text>
        <dbReference type="Rhea" id="RHEA:69432"/>
        <dbReference type="Rhea" id="RHEA-COMP:10698"/>
        <dbReference type="Rhea" id="RHEA-COMP:10700"/>
        <dbReference type="ChEBI" id="CHEBI:15378"/>
        <dbReference type="ChEBI" id="CHEBI:27130"/>
        <dbReference type="ChEBI" id="CHEBI:29950"/>
        <dbReference type="ChEBI" id="CHEBI:50058"/>
        <dbReference type="ChEBI" id="CHEBI:57856"/>
        <dbReference type="ChEBI" id="CHEBI:57925"/>
        <dbReference type="ChEBI" id="CHEBI:59789"/>
        <dbReference type="ChEBI" id="CHEBI:183640"/>
        <dbReference type="EC" id="2.1.1.137"/>
    </reaction>
</comment>
<name>A0A815MKJ6_ADIRI</name>
<evidence type="ECO:0000256" key="3">
    <source>
        <dbReference type="ARBA" id="ARBA00034487"/>
    </source>
</evidence>
<sequence>MATTDVHADVQDYYGKQLQHSNDLKTDACCSKASVPLFIRNILSQIHPNVVARYYGCGLVFPPKLNGCRVLDLGCGSGRDVFILSSLVGAQGSVVGVDMTKEQLDVAEEYIIYHTKQFGFDSPNVDFRLGRIEHLIDEVALEINSFDVVVSNCVVNLSPDKKQVLQQIYQILKPGGEFYFSDVYADRPIAEELRRNKILWGECLSGALCENDLITGALDIGFTRPILITKQPIGVENKELQELLGDIQFASCTYRMFKNSSTNSGSSSTLPSSVGDALVTYEVPMTHYEDEFQFDQTTIFKLHGKPERLSAELAHMMIISRYADNFKFSSVDDGKHILDSGDQALTSQTSTYSASPSCCRNKACQ</sequence>
<dbReference type="GO" id="GO:0030791">
    <property type="term" value="F:arsenite methyltransferase activity"/>
    <property type="evidence" value="ECO:0007669"/>
    <property type="project" value="UniProtKB-EC"/>
</dbReference>
<comment type="catalytic activity">
    <reaction evidence="7">
        <text>arsenic triglutathione + 2 [thioredoxin]-dithiol + 2 S-adenosyl-L-methionine + H2O = dimethylarsinous acid + 2 [thioredoxin]-disulfide + 3 glutathione + 2 S-adenosyl-L-homocysteine + 2 H(+)</text>
        <dbReference type="Rhea" id="RHEA:69464"/>
        <dbReference type="Rhea" id="RHEA-COMP:10698"/>
        <dbReference type="Rhea" id="RHEA-COMP:10700"/>
        <dbReference type="ChEBI" id="CHEBI:15377"/>
        <dbReference type="ChEBI" id="CHEBI:15378"/>
        <dbReference type="ChEBI" id="CHEBI:23808"/>
        <dbReference type="ChEBI" id="CHEBI:29950"/>
        <dbReference type="ChEBI" id="CHEBI:50058"/>
        <dbReference type="ChEBI" id="CHEBI:57856"/>
        <dbReference type="ChEBI" id="CHEBI:57925"/>
        <dbReference type="ChEBI" id="CHEBI:59789"/>
        <dbReference type="ChEBI" id="CHEBI:183640"/>
        <dbReference type="EC" id="2.1.1.137"/>
    </reaction>
</comment>
<keyword evidence="2" id="KW-0949">S-adenosyl-L-methionine</keyword>
<gene>
    <name evidence="10" type="ORF">EDS130_LOCUS37618</name>
</gene>
<dbReference type="PANTHER" id="PTHR43675">
    <property type="entry name" value="ARSENITE METHYLTRANSFERASE"/>
    <property type="match status" value="1"/>
</dbReference>
<evidence type="ECO:0000313" key="11">
    <source>
        <dbReference type="Proteomes" id="UP000663852"/>
    </source>
</evidence>
<evidence type="ECO:0000256" key="5">
    <source>
        <dbReference type="ARBA" id="ARBA00034545"/>
    </source>
</evidence>
<dbReference type="Gene3D" id="3.40.50.150">
    <property type="entry name" value="Vaccinia Virus protein VP39"/>
    <property type="match status" value="1"/>
</dbReference>
<evidence type="ECO:0000256" key="4">
    <source>
        <dbReference type="ARBA" id="ARBA00034521"/>
    </source>
</evidence>
<feature type="domain" description="Methyltransferase" evidence="9">
    <location>
        <begin position="66"/>
        <end position="208"/>
    </location>
</feature>
<evidence type="ECO:0000256" key="6">
    <source>
        <dbReference type="ARBA" id="ARBA00047941"/>
    </source>
</evidence>
<dbReference type="EMBL" id="CAJNOJ010000374">
    <property type="protein sequence ID" value="CAF1422805.1"/>
    <property type="molecule type" value="Genomic_DNA"/>
</dbReference>
<accession>A0A815MKJ6</accession>
<comment type="similarity">
    <text evidence="3">Belongs to the methyltransferase superfamily. Arsenite methyltransferase family.</text>
</comment>
<dbReference type="SUPFAM" id="SSF53335">
    <property type="entry name" value="S-adenosyl-L-methionine-dependent methyltransferases"/>
    <property type="match status" value="1"/>
</dbReference>
<proteinExistence type="inferred from homology"/>
<evidence type="ECO:0000256" key="7">
    <source>
        <dbReference type="ARBA" id="ARBA00047943"/>
    </source>
</evidence>
<dbReference type="Pfam" id="PF13847">
    <property type="entry name" value="Methyltransf_31"/>
    <property type="match status" value="1"/>
</dbReference>
<evidence type="ECO:0000313" key="10">
    <source>
        <dbReference type="EMBL" id="CAF1422805.1"/>
    </source>
</evidence>